<accession>A0A2D0INZ9</accession>
<dbReference type="AlphaFoldDB" id="A0A2D0INZ9"/>
<comment type="caution">
    <text evidence="1">The sequence shown here is derived from an EMBL/GenBank/DDBJ whole genome shotgun (WGS) entry which is preliminary data.</text>
</comment>
<dbReference type="Proteomes" id="UP000225605">
    <property type="component" value="Unassembled WGS sequence"/>
</dbReference>
<evidence type="ECO:0000313" key="2">
    <source>
        <dbReference type="Proteomes" id="UP000225605"/>
    </source>
</evidence>
<reference evidence="1 2" key="1">
    <citation type="journal article" date="2017" name="Nat. Microbiol.">
        <title>Natural product diversity associated with the nematode symbionts Photorhabdus and Xenorhabdus.</title>
        <authorList>
            <person name="Tobias N.J."/>
            <person name="Wolff H."/>
            <person name="Djahanschiri B."/>
            <person name="Grundmann F."/>
            <person name="Kronenwerth M."/>
            <person name="Shi Y.M."/>
            <person name="Simonyi S."/>
            <person name="Grun P."/>
            <person name="Shapiro-Ilan D."/>
            <person name="Pidot S.J."/>
            <person name="Stinear T.P."/>
            <person name="Ebersberger I."/>
            <person name="Bode H.B."/>
        </authorList>
    </citation>
    <scope>NUCLEOTIDE SEQUENCE [LARGE SCALE GENOMIC DNA]</scope>
    <source>
        <strain evidence="1 2">DSM 16337</strain>
    </source>
</reference>
<sequence>MNSTALIGIDLGKQTFHLHCQDKNGKVLYREKMTRTKLLEFLNVTPCAHRRHGGLCRCTFHGAKNRSIRP</sequence>
<proteinExistence type="predicted"/>
<organism evidence="1 2">
    <name type="scientific">Xenorhabdus ehlersii</name>
    <dbReference type="NCBI Taxonomy" id="290111"/>
    <lineage>
        <taxon>Bacteria</taxon>
        <taxon>Pseudomonadati</taxon>
        <taxon>Pseudomonadota</taxon>
        <taxon>Gammaproteobacteria</taxon>
        <taxon>Enterobacterales</taxon>
        <taxon>Morganellaceae</taxon>
        <taxon>Xenorhabdus</taxon>
    </lineage>
</organism>
<evidence type="ECO:0000313" key="1">
    <source>
        <dbReference type="EMBL" id="PHM23466.1"/>
    </source>
</evidence>
<dbReference type="EMBL" id="NIBT01000014">
    <property type="protein sequence ID" value="PHM23466.1"/>
    <property type="molecule type" value="Genomic_DNA"/>
</dbReference>
<gene>
    <name evidence="1" type="ORF">Xehl_02735</name>
</gene>
<name>A0A2D0INZ9_9GAMM</name>
<protein>
    <submittedName>
        <fullName evidence="1">Transposase</fullName>
    </submittedName>
</protein>